<dbReference type="PROSITE" id="PS51733">
    <property type="entry name" value="BPL_LPL_CATALYTIC"/>
    <property type="match status" value="1"/>
</dbReference>
<dbReference type="Gene3D" id="2.20.25.80">
    <property type="entry name" value="WRKY domain"/>
    <property type="match status" value="1"/>
</dbReference>
<keyword evidence="3" id="KW-0436">Ligase</keyword>
<dbReference type="GO" id="GO:0003700">
    <property type="term" value="F:DNA-binding transcription factor activity"/>
    <property type="evidence" value="ECO:0007669"/>
    <property type="project" value="InterPro"/>
</dbReference>
<dbReference type="SUPFAM" id="SSF118290">
    <property type="entry name" value="WRKY DNA-binding domain"/>
    <property type="match status" value="1"/>
</dbReference>
<dbReference type="GO" id="GO:0004077">
    <property type="term" value="F:biotin--[biotin carboxyl-carrier protein] ligase activity"/>
    <property type="evidence" value="ECO:0007669"/>
    <property type="project" value="InterPro"/>
</dbReference>
<dbReference type="SMART" id="SM00774">
    <property type="entry name" value="WRKY"/>
    <property type="match status" value="1"/>
</dbReference>
<dbReference type="InterPro" id="IPR004143">
    <property type="entry name" value="BPL_LPL_catalytic"/>
</dbReference>
<dbReference type="SMR" id="A0A078FE95"/>
<gene>
    <name evidence="11" type="primary">BnaA02g13630D</name>
    <name evidence="11" type="ORF">GSBRNA2T00070223001</name>
</gene>
<proteinExistence type="inferred from homology"/>
<dbReference type="PANTHER" id="PTHR12835">
    <property type="entry name" value="BIOTIN PROTEIN LIGASE"/>
    <property type="match status" value="1"/>
</dbReference>
<dbReference type="Gramene" id="CDY12695">
    <property type="protein sequence ID" value="CDY12695"/>
    <property type="gene ID" value="GSBRNA2T00070223001"/>
</dbReference>
<dbReference type="AlphaFoldDB" id="A0A078FE95"/>
<keyword evidence="12" id="KW-1185">Reference proteome</keyword>
<dbReference type="CDD" id="cd16442">
    <property type="entry name" value="BPL"/>
    <property type="match status" value="1"/>
</dbReference>
<evidence type="ECO:0000313" key="12">
    <source>
        <dbReference type="Proteomes" id="UP000028999"/>
    </source>
</evidence>
<evidence type="ECO:0000256" key="7">
    <source>
        <dbReference type="ARBA" id="ARBA00023242"/>
    </source>
</evidence>
<dbReference type="Gene3D" id="3.30.930.10">
    <property type="entry name" value="Bira Bifunctional Protein, Domain 2"/>
    <property type="match status" value="1"/>
</dbReference>
<dbReference type="GO" id="GO:0005634">
    <property type="term" value="C:nucleus"/>
    <property type="evidence" value="ECO:0007669"/>
    <property type="project" value="UniProtKB-SubCell"/>
</dbReference>
<dbReference type="InterPro" id="IPR003142">
    <property type="entry name" value="BPL_C"/>
</dbReference>
<keyword evidence="5" id="KW-0238">DNA-binding</keyword>
<feature type="compositionally biased region" description="Polar residues" evidence="8">
    <location>
        <begin position="155"/>
        <end position="172"/>
    </location>
</feature>
<evidence type="ECO:0000259" key="10">
    <source>
        <dbReference type="PROSITE" id="PS51733"/>
    </source>
</evidence>
<evidence type="ECO:0000256" key="3">
    <source>
        <dbReference type="ARBA" id="ARBA00022598"/>
    </source>
</evidence>
<feature type="compositionally biased region" description="Basic and acidic residues" evidence="8">
    <location>
        <begin position="7"/>
        <end position="28"/>
    </location>
</feature>
<dbReference type="OMA" id="THICERK"/>
<evidence type="ECO:0000256" key="1">
    <source>
        <dbReference type="ARBA" id="ARBA00004123"/>
    </source>
</evidence>
<evidence type="ECO:0000259" key="9">
    <source>
        <dbReference type="PROSITE" id="PS50811"/>
    </source>
</evidence>
<dbReference type="GO" id="GO:0043565">
    <property type="term" value="F:sequence-specific DNA binding"/>
    <property type="evidence" value="ECO:0007669"/>
    <property type="project" value="InterPro"/>
</dbReference>
<feature type="compositionally biased region" description="Basic and acidic residues" evidence="8">
    <location>
        <begin position="56"/>
        <end position="70"/>
    </location>
</feature>
<dbReference type="InterPro" id="IPR045864">
    <property type="entry name" value="aa-tRNA-synth_II/BPL/LPL"/>
</dbReference>
<dbReference type="PaxDb" id="3708-A0A078FE95"/>
<evidence type="ECO:0000256" key="8">
    <source>
        <dbReference type="SAM" id="MobiDB-lite"/>
    </source>
</evidence>
<evidence type="ECO:0000256" key="4">
    <source>
        <dbReference type="ARBA" id="ARBA00023015"/>
    </source>
</evidence>
<reference evidence="11 12" key="1">
    <citation type="journal article" date="2014" name="Science">
        <title>Plant genetics. Early allopolyploid evolution in the post-Neolithic Brassica napus oilseed genome.</title>
        <authorList>
            <person name="Chalhoub B."/>
            <person name="Denoeud F."/>
            <person name="Liu S."/>
            <person name="Parkin I.A."/>
            <person name="Tang H."/>
            <person name="Wang X."/>
            <person name="Chiquet J."/>
            <person name="Belcram H."/>
            <person name="Tong C."/>
            <person name="Samans B."/>
            <person name="Correa M."/>
            <person name="Da Silva C."/>
            <person name="Just J."/>
            <person name="Falentin C."/>
            <person name="Koh C.S."/>
            <person name="Le Clainche I."/>
            <person name="Bernard M."/>
            <person name="Bento P."/>
            <person name="Noel B."/>
            <person name="Labadie K."/>
            <person name="Alberti A."/>
            <person name="Charles M."/>
            <person name="Arnaud D."/>
            <person name="Guo H."/>
            <person name="Daviaud C."/>
            <person name="Alamery S."/>
            <person name="Jabbari K."/>
            <person name="Zhao M."/>
            <person name="Edger P.P."/>
            <person name="Chelaifa H."/>
            <person name="Tack D."/>
            <person name="Lassalle G."/>
            <person name="Mestiri I."/>
            <person name="Schnel N."/>
            <person name="Le Paslier M.C."/>
            <person name="Fan G."/>
            <person name="Renault V."/>
            <person name="Bayer P.E."/>
            <person name="Golicz A.A."/>
            <person name="Manoli S."/>
            <person name="Lee T.H."/>
            <person name="Thi V.H."/>
            <person name="Chalabi S."/>
            <person name="Hu Q."/>
            <person name="Fan C."/>
            <person name="Tollenaere R."/>
            <person name="Lu Y."/>
            <person name="Battail C."/>
            <person name="Shen J."/>
            <person name="Sidebottom C.H."/>
            <person name="Wang X."/>
            <person name="Canaguier A."/>
            <person name="Chauveau A."/>
            <person name="Berard A."/>
            <person name="Deniot G."/>
            <person name="Guan M."/>
            <person name="Liu Z."/>
            <person name="Sun F."/>
            <person name="Lim Y.P."/>
            <person name="Lyons E."/>
            <person name="Town C.D."/>
            <person name="Bancroft I."/>
            <person name="Wang X."/>
            <person name="Meng J."/>
            <person name="Ma J."/>
            <person name="Pires J.C."/>
            <person name="King G.J."/>
            <person name="Brunel D."/>
            <person name="Delourme R."/>
            <person name="Renard M."/>
            <person name="Aury J.M."/>
            <person name="Adams K.L."/>
            <person name="Batley J."/>
            <person name="Snowdon R.J."/>
            <person name="Tost J."/>
            <person name="Edwards D."/>
            <person name="Zhou Y."/>
            <person name="Hua W."/>
            <person name="Sharpe A.G."/>
            <person name="Paterson A.H."/>
            <person name="Guan C."/>
            <person name="Wincker P."/>
        </authorList>
    </citation>
    <scope>NUCLEOTIDE SEQUENCE [LARGE SCALE GENOMIC DNA]</scope>
    <source>
        <strain evidence="12">cv. Darmor-bzh</strain>
    </source>
</reference>
<dbReference type="PANTHER" id="PTHR12835:SF5">
    <property type="entry name" value="BIOTIN--PROTEIN LIGASE"/>
    <property type="match status" value="1"/>
</dbReference>
<dbReference type="STRING" id="3708.A0A078FE95"/>
<dbReference type="InterPro" id="IPR036576">
    <property type="entry name" value="WRKY_dom_sf"/>
</dbReference>
<keyword evidence="4" id="KW-0805">Transcription regulation</keyword>
<dbReference type="EMBL" id="LK032025">
    <property type="protein sequence ID" value="CDY12695.1"/>
    <property type="molecule type" value="Genomic_DNA"/>
</dbReference>
<keyword evidence="6" id="KW-0804">Transcription</keyword>
<dbReference type="InterPro" id="IPR003657">
    <property type="entry name" value="WRKY_dom"/>
</dbReference>
<evidence type="ECO:0000256" key="5">
    <source>
        <dbReference type="ARBA" id="ARBA00023125"/>
    </source>
</evidence>
<dbReference type="Pfam" id="PF03106">
    <property type="entry name" value="WRKY"/>
    <property type="match status" value="1"/>
</dbReference>
<dbReference type="PROSITE" id="PS50811">
    <property type="entry name" value="WRKY"/>
    <property type="match status" value="1"/>
</dbReference>
<evidence type="ECO:0000256" key="2">
    <source>
        <dbReference type="ARBA" id="ARBA00009934"/>
    </source>
</evidence>
<evidence type="ECO:0000256" key="6">
    <source>
        <dbReference type="ARBA" id="ARBA00023163"/>
    </source>
</evidence>
<dbReference type="FunFam" id="2.20.25.80:FF:000002">
    <property type="entry name" value="probable WRKY transcription factor 31"/>
    <property type="match status" value="1"/>
</dbReference>
<feature type="domain" description="WRKY" evidence="9">
    <location>
        <begin position="195"/>
        <end position="261"/>
    </location>
</feature>
<comment type="subcellular location">
    <subcellularLocation>
        <location evidence="1">Nucleus</location>
    </subcellularLocation>
</comment>
<evidence type="ECO:0000313" key="11">
    <source>
        <dbReference type="EMBL" id="CDY12695.1"/>
    </source>
</evidence>
<dbReference type="Proteomes" id="UP000028999">
    <property type="component" value="Unassembled WGS sequence"/>
</dbReference>
<comment type="similarity">
    <text evidence="2">Belongs to the biotin--protein ligase family.</text>
</comment>
<dbReference type="NCBIfam" id="TIGR00121">
    <property type="entry name" value="birA_ligase"/>
    <property type="match status" value="1"/>
</dbReference>
<dbReference type="Pfam" id="PF03099">
    <property type="entry name" value="BPL_LplA_LipB"/>
    <property type="match status" value="1"/>
</dbReference>
<feature type="domain" description="BPL/LPL catalytic" evidence="10">
    <location>
        <begin position="442"/>
        <end position="632"/>
    </location>
</feature>
<keyword evidence="7" id="KW-0539">Nucleus</keyword>
<feature type="region of interest" description="Disordered" evidence="8">
    <location>
        <begin position="1"/>
        <end position="70"/>
    </location>
</feature>
<sequence>MGMDLSLKLEKEKDEERSTHICERKELEEKEDASEDKDEKMVKEDEIEDSCLSSRTRQEEKEREEIEMEHVKEENTRLRKLVEQTLQDYRQLEMKFPVIDQTNNMYLETFLGAQAKDRKRGVERYDSLNLVEGELGLSLSLQKKQKQDENKELESNNTQRYNSSNKAQGQDMNTQRVIMSSPGNRKTRVSVRARCDTPTMNDGCQWRKYGQKTAKGNPCPRAYYRCTVAPGCPVRKQVQRCLEDMSILITTYEGTHNHPLPVGATAMASTASASPFLLLDSSDNLSHPSYLQQNGSNKQSVRSLINFDDSSFRGASRLRDFRASSAIIATSVTPSSSSILVVGLGMSCLPLSTYMQVANLWRFVSLRPSWRLSFSVAATAMDGDLDSCSLVLCGKSSVENDTAKRLKSENVLKLPDVTTKVSLFLDSEIKNLVRDDDSFNPSLFMNSLSTARFGRFLIWSPRLSSTHDVVSYNFSELPVGSVCVSDIQFKGRGRTKNVWESPKGCLMYSFTVEMEDGRIVPLIQYVVSLAVTEAVKDVCDNKGLPYIDVKIKWPNDLYLNGLKVGGILCTSTYRSRIFHVSVGVGLNVDNDQPTTCLNAVLKDISPASVLLKREEIIAAFFHKFEKFFNLFIDQGFKSLEELYYRTWLHSGQRVIVEDKIEDQVVQNVVTIQGLTSSGYLLAIGDDYQMYELHPDGNSFDFFKGLVRRKI</sequence>
<feature type="region of interest" description="Disordered" evidence="8">
    <location>
        <begin position="144"/>
        <end position="172"/>
    </location>
</feature>
<dbReference type="InterPro" id="IPR004408">
    <property type="entry name" value="Biotin_CoA_COase_ligase"/>
</dbReference>
<protein>
    <submittedName>
        <fullName evidence="11">BnaA02g13630D protein</fullName>
    </submittedName>
</protein>
<dbReference type="SUPFAM" id="SSF55681">
    <property type="entry name" value="Class II aaRS and biotin synthetases"/>
    <property type="match status" value="1"/>
</dbReference>
<dbReference type="Pfam" id="PF02237">
    <property type="entry name" value="BPL_C"/>
    <property type="match status" value="1"/>
</dbReference>
<organism evidence="11 12">
    <name type="scientific">Brassica napus</name>
    <name type="common">Rape</name>
    <dbReference type="NCBI Taxonomy" id="3708"/>
    <lineage>
        <taxon>Eukaryota</taxon>
        <taxon>Viridiplantae</taxon>
        <taxon>Streptophyta</taxon>
        <taxon>Embryophyta</taxon>
        <taxon>Tracheophyta</taxon>
        <taxon>Spermatophyta</taxon>
        <taxon>Magnoliopsida</taxon>
        <taxon>eudicotyledons</taxon>
        <taxon>Gunneridae</taxon>
        <taxon>Pentapetalae</taxon>
        <taxon>rosids</taxon>
        <taxon>malvids</taxon>
        <taxon>Brassicales</taxon>
        <taxon>Brassicaceae</taxon>
        <taxon>Brassiceae</taxon>
        <taxon>Brassica</taxon>
    </lineage>
</organism>
<accession>A0A078FE95</accession>
<feature type="compositionally biased region" description="Basic and acidic residues" evidence="8">
    <location>
        <begin position="145"/>
        <end position="154"/>
    </location>
</feature>
<name>A0A078FE95_BRANA</name>